<keyword evidence="1" id="KW-0472">Membrane</keyword>
<accession>A0A3E0EPR6</accession>
<evidence type="ECO:0000313" key="4">
    <source>
        <dbReference type="Proteomes" id="UP000257136"/>
    </source>
</evidence>
<dbReference type="Pfam" id="PF02517">
    <property type="entry name" value="Rce1-like"/>
    <property type="match status" value="1"/>
</dbReference>
<evidence type="ECO:0000259" key="2">
    <source>
        <dbReference type="Pfam" id="PF02517"/>
    </source>
</evidence>
<feature type="transmembrane region" description="Helical" evidence="1">
    <location>
        <begin position="106"/>
        <end position="126"/>
    </location>
</feature>
<dbReference type="InterPro" id="IPR003675">
    <property type="entry name" value="Rce1/LyrA-like_dom"/>
</dbReference>
<dbReference type="EMBL" id="QUNI01000003">
    <property type="protein sequence ID" value="REH00096.1"/>
    <property type="molecule type" value="Genomic_DNA"/>
</dbReference>
<organism evidence="3 4">
    <name type="scientific">Flavobacterium aquicola</name>
    <dbReference type="NCBI Taxonomy" id="1682742"/>
    <lineage>
        <taxon>Bacteria</taxon>
        <taxon>Pseudomonadati</taxon>
        <taxon>Bacteroidota</taxon>
        <taxon>Flavobacteriia</taxon>
        <taxon>Flavobacteriales</taxon>
        <taxon>Flavobacteriaceae</taxon>
        <taxon>Flavobacterium</taxon>
    </lineage>
</organism>
<feature type="transmembrane region" description="Helical" evidence="1">
    <location>
        <begin position="181"/>
        <end position="201"/>
    </location>
</feature>
<reference evidence="3 4" key="1">
    <citation type="submission" date="2018-08" db="EMBL/GenBank/DDBJ databases">
        <title>Genomic Encyclopedia of Archaeal and Bacterial Type Strains, Phase II (KMG-II): from individual species to whole genera.</title>
        <authorList>
            <person name="Goeker M."/>
        </authorList>
    </citation>
    <scope>NUCLEOTIDE SEQUENCE [LARGE SCALE GENOMIC DNA]</scope>
    <source>
        <strain evidence="3 4">DSM 100880</strain>
    </source>
</reference>
<feature type="transmembrane region" description="Helical" evidence="1">
    <location>
        <begin position="208"/>
        <end position="229"/>
    </location>
</feature>
<name>A0A3E0EPR6_9FLAO</name>
<dbReference type="GO" id="GO:0004175">
    <property type="term" value="F:endopeptidase activity"/>
    <property type="evidence" value="ECO:0007669"/>
    <property type="project" value="UniProtKB-ARBA"/>
</dbReference>
<feature type="domain" description="CAAX prenyl protease 2/Lysostaphin resistance protein A-like" evidence="2">
    <location>
        <begin position="107"/>
        <end position="194"/>
    </location>
</feature>
<protein>
    <recommendedName>
        <fullName evidence="2">CAAX prenyl protease 2/Lysostaphin resistance protein A-like domain-containing protein</fullName>
    </recommendedName>
</protein>
<gene>
    <name evidence="3" type="ORF">C8P67_10364</name>
</gene>
<feature type="transmembrane region" description="Helical" evidence="1">
    <location>
        <begin position="36"/>
        <end position="56"/>
    </location>
</feature>
<keyword evidence="4" id="KW-1185">Reference proteome</keyword>
<dbReference type="OrthoDB" id="158986at2"/>
<dbReference type="AlphaFoldDB" id="A0A3E0EPR6"/>
<feature type="transmembrane region" description="Helical" evidence="1">
    <location>
        <begin position="147"/>
        <end position="175"/>
    </location>
</feature>
<feature type="transmembrane region" description="Helical" evidence="1">
    <location>
        <begin position="68"/>
        <end position="94"/>
    </location>
</feature>
<dbReference type="Proteomes" id="UP000257136">
    <property type="component" value="Unassembled WGS sequence"/>
</dbReference>
<keyword evidence="1" id="KW-0812">Transmembrane</keyword>
<comment type="caution">
    <text evidence="3">The sequence shown here is derived from an EMBL/GenBank/DDBJ whole genome shotgun (WGS) entry which is preliminary data.</text>
</comment>
<dbReference type="RefSeq" id="WP_115811168.1">
    <property type="nucleotide sequence ID" value="NZ_QUNI01000003.1"/>
</dbReference>
<dbReference type="PANTHER" id="PTHR43592:SF15">
    <property type="entry name" value="CAAX AMINO TERMINAL PROTEASE FAMILY PROTEIN"/>
    <property type="match status" value="1"/>
</dbReference>
<keyword evidence="1" id="KW-1133">Transmembrane helix</keyword>
<dbReference type="PANTHER" id="PTHR43592">
    <property type="entry name" value="CAAX AMINO TERMINAL PROTEASE"/>
    <property type="match status" value="1"/>
</dbReference>
<proteinExistence type="predicted"/>
<evidence type="ECO:0000256" key="1">
    <source>
        <dbReference type="SAM" id="Phobius"/>
    </source>
</evidence>
<evidence type="ECO:0000313" key="3">
    <source>
        <dbReference type="EMBL" id="REH00096.1"/>
    </source>
</evidence>
<sequence>MFPKNIVQFALLLILSMVICMPLKYFILDRLFNQDLAMHLLFIGFSIFFVLFVHLINFKNRVKLNYVIIPFDVNFILFVLIIIWTLQTLFIIPINHFLFPNNSFQPSLYFILGAVVVAPFLEEIIFRNILLNSLLNNYNKKKSVIISAFLFGLIHIQPIQIVFATIVGFLLGMVYAKNKNIAYTIILHSFSNAIVLLINFLTNKFSTALFFDISIGVNIIISISVLYYMNIKYGFSIQKLIQEIND</sequence>
<dbReference type="GO" id="GO:0080120">
    <property type="term" value="P:CAAX-box protein maturation"/>
    <property type="evidence" value="ECO:0007669"/>
    <property type="project" value="UniProtKB-ARBA"/>
</dbReference>